<dbReference type="Proteomes" id="UP000092634">
    <property type="component" value="Unassembled WGS sequence"/>
</dbReference>
<dbReference type="Pfam" id="PF00717">
    <property type="entry name" value="Peptidase_S24"/>
    <property type="match status" value="1"/>
</dbReference>
<organism evidence="5 6">
    <name type="scientific">Janthinobacterium lividum</name>
    <dbReference type="NCBI Taxonomy" id="29581"/>
    <lineage>
        <taxon>Bacteria</taxon>
        <taxon>Pseudomonadati</taxon>
        <taxon>Pseudomonadota</taxon>
        <taxon>Betaproteobacteria</taxon>
        <taxon>Burkholderiales</taxon>
        <taxon>Oxalobacteraceae</taxon>
        <taxon>Janthinobacterium</taxon>
    </lineage>
</organism>
<dbReference type="InterPro" id="IPR039418">
    <property type="entry name" value="LexA-like"/>
</dbReference>
<dbReference type="CDD" id="cd06529">
    <property type="entry name" value="S24_LexA-like"/>
    <property type="match status" value="1"/>
</dbReference>
<dbReference type="EMBL" id="MAQB02000014">
    <property type="protein sequence ID" value="OFJ46419.1"/>
    <property type="molecule type" value="Genomic_DNA"/>
</dbReference>
<evidence type="ECO:0000256" key="1">
    <source>
        <dbReference type="ARBA" id="ARBA00023015"/>
    </source>
</evidence>
<evidence type="ECO:0000259" key="4">
    <source>
        <dbReference type="Pfam" id="PF00717"/>
    </source>
</evidence>
<sequence length="119" mass="13584">MIESEQIVDHMAFKREWLQRVLGISHQDIVLVEVRGDSMAGTLDDGDLVLVDLRQNRLDTSAVFVIRVEDALLVKRVQRKLNGSVVIKSDNQAYETETLEGDQLANLQIMGRVVWPRLR</sequence>
<dbReference type="Gene3D" id="2.10.109.10">
    <property type="entry name" value="Umud Fragment, subunit A"/>
    <property type="match status" value="1"/>
</dbReference>
<reference evidence="5 6" key="1">
    <citation type="submission" date="2016-10" db="EMBL/GenBank/DDBJ databases">
        <title>Updated version of Genome Assembly of Janthinobacterium lividum ERGS5:01.</title>
        <authorList>
            <person name="Kumar R."/>
            <person name="Acharya V."/>
            <person name="Singh D."/>
        </authorList>
    </citation>
    <scope>NUCLEOTIDE SEQUENCE [LARGE SCALE GENOMIC DNA]</scope>
    <source>
        <strain evidence="5 6">ERGS5:01</strain>
    </source>
</reference>
<evidence type="ECO:0000256" key="2">
    <source>
        <dbReference type="ARBA" id="ARBA00023125"/>
    </source>
</evidence>
<gene>
    <name evidence="5" type="ORF">BA896_021955</name>
</gene>
<evidence type="ECO:0000256" key="3">
    <source>
        <dbReference type="ARBA" id="ARBA00023163"/>
    </source>
</evidence>
<keyword evidence="1" id="KW-0805">Transcription regulation</keyword>
<comment type="caution">
    <text evidence="5">The sequence shown here is derived from an EMBL/GenBank/DDBJ whole genome shotgun (WGS) entry which is preliminary data.</text>
</comment>
<protein>
    <recommendedName>
        <fullName evidence="4">Peptidase S24/S26A/S26B/S26C domain-containing protein</fullName>
    </recommendedName>
</protein>
<dbReference type="InterPro" id="IPR015927">
    <property type="entry name" value="Peptidase_S24_S26A/B/C"/>
</dbReference>
<dbReference type="PANTHER" id="PTHR40661:SF3">
    <property type="entry name" value="FELS-1 PROPHAGE TRANSCRIPTIONAL REGULATOR"/>
    <property type="match status" value="1"/>
</dbReference>
<keyword evidence="2" id="KW-0238">DNA-binding</keyword>
<proteinExistence type="predicted"/>
<evidence type="ECO:0000313" key="5">
    <source>
        <dbReference type="EMBL" id="OFJ46419.1"/>
    </source>
</evidence>
<dbReference type="GO" id="GO:0003677">
    <property type="term" value="F:DNA binding"/>
    <property type="evidence" value="ECO:0007669"/>
    <property type="project" value="UniProtKB-KW"/>
</dbReference>
<dbReference type="PANTHER" id="PTHR40661">
    <property type="match status" value="1"/>
</dbReference>
<feature type="domain" description="Peptidase S24/S26A/S26B/S26C" evidence="4">
    <location>
        <begin position="4"/>
        <end position="114"/>
    </location>
</feature>
<keyword evidence="3" id="KW-0804">Transcription</keyword>
<dbReference type="InterPro" id="IPR036286">
    <property type="entry name" value="LexA/Signal_pep-like_sf"/>
</dbReference>
<dbReference type="SUPFAM" id="SSF51306">
    <property type="entry name" value="LexA/Signal peptidase"/>
    <property type="match status" value="1"/>
</dbReference>
<evidence type="ECO:0000313" key="6">
    <source>
        <dbReference type="Proteomes" id="UP000092634"/>
    </source>
</evidence>
<accession>A0A1E8PLB2</accession>
<dbReference type="AlphaFoldDB" id="A0A1E8PLB2"/>
<name>A0A1E8PLB2_9BURK</name>